<evidence type="ECO:0000256" key="8">
    <source>
        <dbReference type="ARBA" id="ARBA00023277"/>
    </source>
</evidence>
<evidence type="ECO:0000256" key="5">
    <source>
        <dbReference type="ARBA" id="ARBA00022801"/>
    </source>
</evidence>
<organism evidence="13 14">
    <name type="scientific">Lactarius akahatsu</name>
    <dbReference type="NCBI Taxonomy" id="416441"/>
    <lineage>
        <taxon>Eukaryota</taxon>
        <taxon>Fungi</taxon>
        <taxon>Dikarya</taxon>
        <taxon>Basidiomycota</taxon>
        <taxon>Agaricomycotina</taxon>
        <taxon>Agaricomycetes</taxon>
        <taxon>Russulales</taxon>
        <taxon>Russulaceae</taxon>
        <taxon>Lactarius</taxon>
    </lineage>
</organism>
<evidence type="ECO:0000256" key="3">
    <source>
        <dbReference type="ARBA" id="ARBA00005336"/>
    </source>
</evidence>
<evidence type="ECO:0000256" key="9">
    <source>
        <dbReference type="ARBA" id="ARBA00023295"/>
    </source>
</evidence>
<comment type="similarity">
    <text evidence="3 11">Belongs to the glycosyl hydrolase 3 family.</text>
</comment>
<evidence type="ECO:0000256" key="2">
    <source>
        <dbReference type="ARBA" id="ARBA00004987"/>
    </source>
</evidence>
<keyword evidence="14" id="KW-1185">Reference proteome</keyword>
<dbReference type="Gene3D" id="2.60.40.10">
    <property type="entry name" value="Immunoglobulins"/>
    <property type="match status" value="1"/>
</dbReference>
<dbReference type="Gene3D" id="3.20.20.300">
    <property type="entry name" value="Glycoside hydrolase, family 3, N-terminal domain"/>
    <property type="match status" value="1"/>
</dbReference>
<dbReference type="SMART" id="SM01217">
    <property type="entry name" value="Fn3_like"/>
    <property type="match status" value="1"/>
</dbReference>
<evidence type="ECO:0000256" key="1">
    <source>
        <dbReference type="ARBA" id="ARBA00000448"/>
    </source>
</evidence>
<keyword evidence="5 11" id="KW-0378">Hydrolase</keyword>
<dbReference type="EC" id="3.2.1.21" evidence="4 11"/>
<keyword evidence="8 11" id="KW-0119">Carbohydrate metabolism</keyword>
<dbReference type="SUPFAM" id="SSF52279">
    <property type="entry name" value="Beta-D-glucan exohydrolase, C-terminal domain"/>
    <property type="match status" value="1"/>
</dbReference>
<gene>
    <name evidence="13" type="ORF">EDB92DRAFT_1795107</name>
</gene>
<proteinExistence type="inferred from homology"/>
<feature type="domain" description="Fibronectin type III-like" evidence="12">
    <location>
        <begin position="645"/>
        <end position="714"/>
    </location>
</feature>
<evidence type="ECO:0000256" key="6">
    <source>
        <dbReference type="ARBA" id="ARBA00023001"/>
    </source>
</evidence>
<evidence type="ECO:0000256" key="4">
    <source>
        <dbReference type="ARBA" id="ARBA00012744"/>
    </source>
</evidence>
<dbReference type="InterPro" id="IPR036962">
    <property type="entry name" value="Glyco_hydro_3_N_sf"/>
</dbReference>
<dbReference type="Proteomes" id="UP001201163">
    <property type="component" value="Unassembled WGS sequence"/>
</dbReference>
<comment type="pathway">
    <text evidence="2 11">Glycan metabolism; cellulose degradation.</text>
</comment>
<keyword evidence="10 11" id="KW-0624">Polysaccharide degradation</keyword>
<keyword evidence="9 11" id="KW-0326">Glycosidase</keyword>
<dbReference type="InterPro" id="IPR019800">
    <property type="entry name" value="Glyco_hydro_3_AS"/>
</dbReference>
<name>A0AAD4LLB4_9AGAM</name>
<evidence type="ECO:0000256" key="11">
    <source>
        <dbReference type="RuleBase" id="RU361161"/>
    </source>
</evidence>
<evidence type="ECO:0000313" key="14">
    <source>
        <dbReference type="Proteomes" id="UP001201163"/>
    </source>
</evidence>
<reference evidence="13" key="1">
    <citation type="submission" date="2022-01" db="EMBL/GenBank/DDBJ databases">
        <title>Comparative genomics reveals a dynamic genome evolution in the ectomycorrhizal milk-cap (Lactarius) mushrooms.</title>
        <authorList>
            <consortium name="DOE Joint Genome Institute"/>
            <person name="Lebreton A."/>
            <person name="Tang N."/>
            <person name="Kuo A."/>
            <person name="LaButti K."/>
            <person name="Drula E."/>
            <person name="Barry K."/>
            <person name="Clum A."/>
            <person name="Lipzen A."/>
            <person name="Mousain D."/>
            <person name="Ng V."/>
            <person name="Wang R."/>
            <person name="Wang X."/>
            <person name="Dai Y."/>
            <person name="Henrissat B."/>
            <person name="Grigoriev I.V."/>
            <person name="Guerin-Laguette A."/>
            <person name="Yu F."/>
            <person name="Martin F.M."/>
        </authorList>
    </citation>
    <scope>NUCLEOTIDE SEQUENCE</scope>
    <source>
        <strain evidence="13">QP</strain>
    </source>
</reference>
<dbReference type="Pfam" id="PF00933">
    <property type="entry name" value="Glyco_hydro_3"/>
    <property type="match status" value="1"/>
</dbReference>
<dbReference type="InterPro" id="IPR050288">
    <property type="entry name" value="Cellulose_deg_GH3"/>
</dbReference>
<dbReference type="InterPro" id="IPR036881">
    <property type="entry name" value="Glyco_hydro_3_C_sf"/>
</dbReference>
<dbReference type="FunFam" id="3.20.20.300:FF:000002">
    <property type="entry name" value="Probable beta-glucosidase"/>
    <property type="match status" value="1"/>
</dbReference>
<evidence type="ECO:0000259" key="12">
    <source>
        <dbReference type="SMART" id="SM01217"/>
    </source>
</evidence>
<dbReference type="Gene3D" id="3.40.50.1700">
    <property type="entry name" value="Glycoside hydrolase family 3 C-terminal domain"/>
    <property type="match status" value="1"/>
</dbReference>
<accession>A0AAD4LLB4</accession>
<dbReference type="InterPro" id="IPR026891">
    <property type="entry name" value="Fn3-like"/>
</dbReference>
<dbReference type="InterPro" id="IPR002772">
    <property type="entry name" value="Glyco_hydro_3_C"/>
</dbReference>
<dbReference type="EMBL" id="JAKELL010000013">
    <property type="protein sequence ID" value="KAH8995015.1"/>
    <property type="molecule type" value="Genomic_DNA"/>
</dbReference>
<dbReference type="PROSITE" id="PS00775">
    <property type="entry name" value="GLYCOSYL_HYDROL_F3"/>
    <property type="match status" value="1"/>
</dbReference>
<comment type="catalytic activity">
    <reaction evidence="1 11">
        <text>Hydrolysis of terminal, non-reducing beta-D-glucosyl residues with release of beta-D-glucose.</text>
        <dbReference type="EC" id="3.2.1.21"/>
    </reaction>
</comment>
<dbReference type="PANTHER" id="PTHR42715:SF2">
    <property type="entry name" value="BETA-GLUCOSIDASE F-RELATED"/>
    <property type="match status" value="1"/>
</dbReference>
<dbReference type="AlphaFoldDB" id="A0AAD4LLB4"/>
<comment type="caution">
    <text evidence="13">The sequence shown here is derived from an EMBL/GenBank/DDBJ whole genome shotgun (WGS) entry which is preliminary data.</text>
</comment>
<evidence type="ECO:0000256" key="10">
    <source>
        <dbReference type="ARBA" id="ARBA00023326"/>
    </source>
</evidence>
<keyword evidence="6" id="KW-0136">Cellulose degradation</keyword>
<dbReference type="Pfam" id="PF01915">
    <property type="entry name" value="Glyco_hydro_3_C"/>
    <property type="match status" value="1"/>
</dbReference>
<dbReference type="InterPro" id="IPR013783">
    <property type="entry name" value="Ig-like_fold"/>
</dbReference>
<keyword evidence="7" id="KW-0325">Glycoprotein</keyword>
<evidence type="ECO:0000256" key="7">
    <source>
        <dbReference type="ARBA" id="ARBA00023180"/>
    </source>
</evidence>
<evidence type="ECO:0000313" key="13">
    <source>
        <dbReference type="EMBL" id="KAH8995015.1"/>
    </source>
</evidence>
<dbReference type="SUPFAM" id="SSF51445">
    <property type="entry name" value="(Trans)glycosidases"/>
    <property type="match status" value="1"/>
</dbReference>
<dbReference type="GO" id="GO:0030245">
    <property type="term" value="P:cellulose catabolic process"/>
    <property type="evidence" value="ECO:0007669"/>
    <property type="project" value="UniProtKB-KW"/>
</dbReference>
<dbReference type="FunFam" id="3.40.50.1700:FF:000003">
    <property type="entry name" value="Probable beta-glucosidase"/>
    <property type="match status" value="1"/>
</dbReference>
<sequence>MCCSQPTVDLWFKASKLTLEEKVKIVTGLGYQGGRCSGNIPPVGGNFSGLCIQESALGVGQADFVTAFPAGINTAATWKYSLFRARGVAIGKEHLAKGVNVALTPMVNLARIPNGGRNWEGFGADPFLVSAAAYETIIGVQAMGVQAVAKSFINNEQQTQRDKYNANVDDRTQHEIYAAPFLRSVMAGVASVMCSSNLVNGTYACENSQLLRSMLKIEFDFRGFVMSDWYATHSTNSSVNGLDMTMPGDITPGSGTSYFGAKLVSAVKDGTVPESWLDGMVTRILGAWNFLGQNTTSFPATNFNSYQPFDPATNEHIDVQADHDTLVRQIDAASAILLKNVDSALPLKMPRTLVLVGSDAGPAHVAGPNWFNNQAGVDGILATGWGPGSVIFPYLVSPYEAIQARARVDQTTLSWFFDDFDLVGAGSAAIDKDAAIVFLQSDSGDESNTVDGNTGDRHNLTAWHNGDALVLAVAAQNKNTIVVVHSVGPLIIEPWIDNPNVTAVIWAGLGGTETGNGLVDVLYGAVNPSGRLPYTIAKSLSDYPATVETDTINYSEGLFIDYRHFDAANIAPRYEFGFGLSYTEFKYSDLSIVQNVYPESPYTKFESDWSAGIPVQGHSTDLWLHRVAFNVTFTVQNTGAVAGTEIPQIYVHFPVTAGEPPSVLRGFWDIELQPGEKQSVMRTLSRYDLSYWDVVHQAWLRASGVYSLSVGASSRDLRLNGNLPL</sequence>
<dbReference type="InterPro" id="IPR001764">
    <property type="entry name" value="Glyco_hydro_3_N"/>
</dbReference>
<dbReference type="InterPro" id="IPR017853">
    <property type="entry name" value="GH"/>
</dbReference>
<dbReference type="PRINTS" id="PR00133">
    <property type="entry name" value="GLHYDRLASE3"/>
</dbReference>
<protein>
    <recommendedName>
        <fullName evidence="4 11">beta-glucosidase</fullName>
        <ecNumber evidence="4 11">3.2.1.21</ecNumber>
    </recommendedName>
</protein>
<dbReference type="GO" id="GO:0008422">
    <property type="term" value="F:beta-glucosidase activity"/>
    <property type="evidence" value="ECO:0007669"/>
    <property type="project" value="UniProtKB-EC"/>
</dbReference>
<dbReference type="PANTHER" id="PTHR42715">
    <property type="entry name" value="BETA-GLUCOSIDASE"/>
    <property type="match status" value="1"/>
</dbReference>
<dbReference type="Pfam" id="PF14310">
    <property type="entry name" value="Fn3-like"/>
    <property type="match status" value="1"/>
</dbReference>